<reference evidence="2 3" key="1">
    <citation type="submission" date="2020-02" db="EMBL/GenBank/DDBJ databases">
        <title>Whole-genome analyses of novel actinobacteria.</title>
        <authorList>
            <person name="Sahin N."/>
            <person name="Gencbay T."/>
        </authorList>
    </citation>
    <scope>NUCLEOTIDE SEQUENCE [LARGE SCALE GENOMIC DNA]</scope>
    <source>
        <strain evidence="2 3">HC44</strain>
    </source>
</reference>
<evidence type="ECO:0000256" key="1">
    <source>
        <dbReference type="SAM" id="Phobius"/>
    </source>
</evidence>
<comment type="caution">
    <text evidence="2">The sequence shown here is derived from an EMBL/GenBank/DDBJ whole genome shotgun (WGS) entry which is preliminary data.</text>
</comment>
<evidence type="ECO:0000313" key="3">
    <source>
        <dbReference type="Proteomes" id="UP000472335"/>
    </source>
</evidence>
<keyword evidence="1" id="KW-0472">Membrane</keyword>
<dbReference type="AlphaFoldDB" id="A0A6G4VCK0"/>
<keyword evidence="1" id="KW-1133">Transmembrane helix</keyword>
<name>A0A6G4VCK0_9ACTN</name>
<proteinExistence type="predicted"/>
<feature type="transmembrane region" description="Helical" evidence="1">
    <location>
        <begin position="22"/>
        <end position="41"/>
    </location>
</feature>
<dbReference type="EMBL" id="JAAKZY010000108">
    <property type="protein sequence ID" value="NGO11547.1"/>
    <property type="molecule type" value="Genomic_DNA"/>
</dbReference>
<gene>
    <name evidence="2" type="ORF">G5C60_29125</name>
</gene>
<sequence>MTTQASWKTEIFQATLNFLPDWLQYTAIGLAVGGFLVFQVVKWRRGRALRRALGPITPIPDVPDGARGADYLGAYAPQQPRNDATT</sequence>
<protein>
    <submittedName>
        <fullName evidence="2">Uncharacterized protein</fullName>
    </submittedName>
</protein>
<keyword evidence="1" id="KW-0812">Transmembrane</keyword>
<organism evidence="2 3">
    <name type="scientific">Streptomyces scabichelini</name>
    <dbReference type="NCBI Taxonomy" id="2711217"/>
    <lineage>
        <taxon>Bacteria</taxon>
        <taxon>Bacillati</taxon>
        <taxon>Actinomycetota</taxon>
        <taxon>Actinomycetes</taxon>
        <taxon>Kitasatosporales</taxon>
        <taxon>Streptomycetaceae</taxon>
        <taxon>Streptomyces</taxon>
    </lineage>
</organism>
<accession>A0A6G4VCK0</accession>
<dbReference type="RefSeq" id="WP_165263907.1">
    <property type="nucleotide sequence ID" value="NZ_JAAKZY010000108.1"/>
</dbReference>
<dbReference type="Proteomes" id="UP000472335">
    <property type="component" value="Unassembled WGS sequence"/>
</dbReference>
<evidence type="ECO:0000313" key="2">
    <source>
        <dbReference type="EMBL" id="NGO11547.1"/>
    </source>
</evidence>
<keyword evidence="3" id="KW-1185">Reference proteome</keyword>